<protein>
    <submittedName>
        <fullName evidence="1">Uncharacterized protein</fullName>
    </submittedName>
</protein>
<dbReference type="EMBL" id="CAUM01000074">
    <property type="protein sequence ID" value="CCV05720.1"/>
    <property type="molecule type" value="Genomic_DNA"/>
</dbReference>
<dbReference type="RefSeq" id="WP_008874666.1">
    <property type="nucleotide sequence ID" value="NZ_CAUM01000074.1"/>
</dbReference>
<sequence>MMGILSDLDKKLTDNMYKHGSEFTDAAVDLPQTVLYTVEELMAFIEPDARDTVKSQILGLIQEYKIDKSGSGVEHDRAD</sequence>
<evidence type="ECO:0000313" key="2">
    <source>
        <dbReference type="Proteomes" id="UP000012062"/>
    </source>
</evidence>
<dbReference type="Proteomes" id="UP000012062">
    <property type="component" value="Unassembled WGS sequence"/>
</dbReference>
<keyword evidence="2" id="KW-1185">Reference proteome</keyword>
<gene>
    <name evidence="1" type="ORF">MESS2_1650003</name>
</gene>
<evidence type="ECO:0000313" key="1">
    <source>
        <dbReference type="EMBL" id="CCV05720.1"/>
    </source>
</evidence>
<organism evidence="1 2">
    <name type="scientific">Mesorhizobium metallidurans STM 2683</name>
    <dbReference type="NCBI Taxonomy" id="1297569"/>
    <lineage>
        <taxon>Bacteria</taxon>
        <taxon>Pseudomonadati</taxon>
        <taxon>Pseudomonadota</taxon>
        <taxon>Alphaproteobacteria</taxon>
        <taxon>Hyphomicrobiales</taxon>
        <taxon>Phyllobacteriaceae</taxon>
        <taxon>Mesorhizobium</taxon>
    </lineage>
</organism>
<dbReference type="OrthoDB" id="8090628at2"/>
<reference evidence="1 2" key="1">
    <citation type="submission" date="2013-02" db="EMBL/GenBank/DDBJ databases">
        <authorList>
            <person name="Genoscope - CEA"/>
        </authorList>
    </citation>
    <scope>NUCLEOTIDE SEQUENCE [LARGE SCALE GENOMIC DNA]</scope>
    <source>
        <strain evidence="1 2">STM 2683</strain>
    </source>
</reference>
<comment type="caution">
    <text evidence="1">The sequence shown here is derived from an EMBL/GenBank/DDBJ whole genome shotgun (WGS) entry which is preliminary data.</text>
</comment>
<name>M5ENG8_9HYPH</name>
<proteinExistence type="predicted"/>
<dbReference type="AlphaFoldDB" id="M5ENG8"/>
<accession>M5ENG8</accession>